<reference evidence="3" key="1">
    <citation type="submission" date="2021-02" db="EMBL/GenBank/DDBJ databases">
        <authorList>
            <person name="Nowell W R."/>
        </authorList>
    </citation>
    <scope>NUCLEOTIDE SEQUENCE</scope>
</reference>
<feature type="domain" description="RAP" evidence="2">
    <location>
        <begin position="39"/>
        <end position="97"/>
    </location>
</feature>
<accession>A0A813MBJ4</accession>
<protein>
    <recommendedName>
        <fullName evidence="2">RAP domain-containing protein</fullName>
    </recommendedName>
</protein>
<dbReference type="SMART" id="SM00952">
    <property type="entry name" value="RAP"/>
    <property type="match status" value="1"/>
</dbReference>
<comment type="caution">
    <text evidence="3">The sequence shown here is derived from an EMBL/GenBank/DDBJ whole genome shotgun (WGS) entry which is preliminary data.</text>
</comment>
<dbReference type="EMBL" id="CAJNOE010000005">
    <property type="protein sequence ID" value="CAF0716431.1"/>
    <property type="molecule type" value="Genomic_DNA"/>
</dbReference>
<organism evidence="3 4">
    <name type="scientific">Adineta steineri</name>
    <dbReference type="NCBI Taxonomy" id="433720"/>
    <lineage>
        <taxon>Eukaryota</taxon>
        <taxon>Metazoa</taxon>
        <taxon>Spiralia</taxon>
        <taxon>Gnathifera</taxon>
        <taxon>Rotifera</taxon>
        <taxon>Eurotatoria</taxon>
        <taxon>Bdelloidea</taxon>
        <taxon>Adinetida</taxon>
        <taxon>Adinetidae</taxon>
        <taxon>Adineta</taxon>
    </lineage>
</organism>
<proteinExistence type="predicted"/>
<dbReference type="PROSITE" id="PS51286">
    <property type="entry name" value="RAP"/>
    <property type="match status" value="1"/>
</dbReference>
<dbReference type="InterPro" id="IPR013584">
    <property type="entry name" value="RAP"/>
</dbReference>
<dbReference type="AlphaFoldDB" id="A0A813MBJ4"/>
<feature type="region of interest" description="Disordered" evidence="1">
    <location>
        <begin position="1"/>
        <end position="24"/>
    </location>
</feature>
<dbReference type="Proteomes" id="UP000663860">
    <property type="component" value="Unassembled WGS sequence"/>
</dbReference>
<feature type="compositionally biased region" description="Low complexity" evidence="1">
    <location>
        <begin position="104"/>
        <end position="120"/>
    </location>
</feature>
<dbReference type="Pfam" id="PF08373">
    <property type="entry name" value="RAP"/>
    <property type="match status" value="1"/>
</dbReference>
<name>A0A813MBJ4_9BILA</name>
<evidence type="ECO:0000256" key="1">
    <source>
        <dbReference type="SAM" id="MobiDB-lite"/>
    </source>
</evidence>
<evidence type="ECO:0000313" key="4">
    <source>
        <dbReference type="Proteomes" id="UP000663860"/>
    </source>
</evidence>
<evidence type="ECO:0000259" key="2">
    <source>
        <dbReference type="PROSITE" id="PS51286"/>
    </source>
</evidence>
<feature type="region of interest" description="Disordered" evidence="1">
    <location>
        <begin position="101"/>
        <end position="126"/>
    </location>
</feature>
<sequence>MDTGTPQDLSTVLTNGESNSASGQTTFNKVRIDENRYKIALKCLDYQDKTLLTNSISGSIALQLRLLNSLGYKCVPIHYDEFIKIQVPNDRIKYIQRKIKEAVSPSSTPNQQSNNLSSTSRNDADW</sequence>
<evidence type="ECO:0000313" key="3">
    <source>
        <dbReference type="EMBL" id="CAF0716431.1"/>
    </source>
</evidence>
<gene>
    <name evidence="3" type="ORF">IZO911_LOCUS1102</name>
</gene>